<comment type="caution">
    <text evidence="8">The sequence shown here is derived from an EMBL/GenBank/DDBJ whole genome shotgun (WGS) entry which is preliminary data.</text>
</comment>
<feature type="transmembrane region" description="Helical" evidence="7">
    <location>
        <begin position="113"/>
        <end position="132"/>
    </location>
</feature>
<feature type="transmembrane region" description="Helical" evidence="7">
    <location>
        <begin position="189"/>
        <end position="211"/>
    </location>
</feature>
<evidence type="ECO:0000256" key="6">
    <source>
        <dbReference type="ARBA" id="ARBA00023136"/>
    </source>
</evidence>
<keyword evidence="4 7" id="KW-0812">Transmembrane</keyword>
<comment type="similarity">
    <text evidence="7">Belongs to the UPF0761 family.</text>
</comment>
<gene>
    <name evidence="8" type="ORF">C1704_10540</name>
</gene>
<keyword evidence="6 7" id="KW-0472">Membrane</keyword>
<dbReference type="AlphaFoldDB" id="A0A2S5SU49"/>
<name>A0A2S5SU49_9BURK</name>
<evidence type="ECO:0000256" key="3">
    <source>
        <dbReference type="ARBA" id="ARBA00022519"/>
    </source>
</evidence>
<feature type="transmembrane region" description="Helical" evidence="7">
    <location>
        <begin position="223"/>
        <end position="245"/>
    </location>
</feature>
<dbReference type="NCBIfam" id="TIGR00765">
    <property type="entry name" value="yihY_not_rbn"/>
    <property type="match status" value="1"/>
</dbReference>
<feature type="transmembrane region" description="Helical" evidence="7">
    <location>
        <begin position="265"/>
        <end position="286"/>
    </location>
</feature>
<dbReference type="GO" id="GO:0005886">
    <property type="term" value="C:plasma membrane"/>
    <property type="evidence" value="ECO:0007669"/>
    <property type="project" value="UniProtKB-SubCell"/>
</dbReference>
<evidence type="ECO:0000256" key="7">
    <source>
        <dbReference type="HAMAP-Rule" id="MF_00672"/>
    </source>
</evidence>
<dbReference type="OrthoDB" id="9808671at2"/>
<proteinExistence type="inferred from homology"/>
<organism evidence="8 9">
    <name type="scientific">Caldimonas caldifontis</name>
    <dbReference type="NCBI Taxonomy" id="1452508"/>
    <lineage>
        <taxon>Bacteria</taxon>
        <taxon>Pseudomonadati</taxon>
        <taxon>Pseudomonadota</taxon>
        <taxon>Betaproteobacteria</taxon>
        <taxon>Burkholderiales</taxon>
        <taxon>Sphaerotilaceae</taxon>
        <taxon>Caldimonas</taxon>
    </lineage>
</organism>
<keyword evidence="3" id="KW-0997">Cell inner membrane</keyword>
<protein>
    <recommendedName>
        <fullName evidence="7">UPF0761 membrane protein C1704_10540</fullName>
    </recommendedName>
</protein>
<dbReference type="PANTHER" id="PTHR30213">
    <property type="entry name" value="INNER MEMBRANE PROTEIN YHJD"/>
    <property type="match status" value="1"/>
</dbReference>
<dbReference type="EMBL" id="PSNX01000009">
    <property type="protein sequence ID" value="PPE66097.1"/>
    <property type="molecule type" value="Genomic_DNA"/>
</dbReference>
<keyword evidence="9" id="KW-1185">Reference proteome</keyword>
<dbReference type="Proteomes" id="UP000238605">
    <property type="component" value="Unassembled WGS sequence"/>
</dbReference>
<dbReference type="RefSeq" id="WP_104302694.1">
    <property type="nucleotide sequence ID" value="NZ_PSNX01000009.1"/>
</dbReference>
<dbReference type="InterPro" id="IPR017039">
    <property type="entry name" value="Virul_fac_BrkB"/>
</dbReference>
<keyword evidence="2 7" id="KW-1003">Cell membrane</keyword>
<dbReference type="PANTHER" id="PTHR30213:SF0">
    <property type="entry name" value="UPF0761 MEMBRANE PROTEIN YIHY"/>
    <property type="match status" value="1"/>
</dbReference>
<evidence type="ECO:0000256" key="2">
    <source>
        <dbReference type="ARBA" id="ARBA00022475"/>
    </source>
</evidence>
<dbReference type="InterPro" id="IPR023679">
    <property type="entry name" value="UPF0761_bac"/>
</dbReference>
<evidence type="ECO:0000313" key="8">
    <source>
        <dbReference type="EMBL" id="PPE66097.1"/>
    </source>
</evidence>
<evidence type="ECO:0000313" key="9">
    <source>
        <dbReference type="Proteomes" id="UP000238605"/>
    </source>
</evidence>
<dbReference type="Pfam" id="PF03631">
    <property type="entry name" value="Virul_fac_BrkB"/>
    <property type="match status" value="1"/>
</dbReference>
<keyword evidence="5 7" id="KW-1133">Transmembrane helix</keyword>
<dbReference type="HAMAP" id="MF_00672">
    <property type="entry name" value="UPF0761"/>
    <property type="match status" value="1"/>
</dbReference>
<evidence type="ECO:0000256" key="5">
    <source>
        <dbReference type="ARBA" id="ARBA00022989"/>
    </source>
</evidence>
<reference evidence="8 9" key="1">
    <citation type="submission" date="2018-02" db="EMBL/GenBank/DDBJ databases">
        <title>Reclassifiation of [Polyangium] brachysporum DSM 7029 as Guopingzhaonella breviflexa gen. nov., sp. nov., a member of the family Comamonadaceae.</title>
        <authorList>
            <person name="Tang B."/>
        </authorList>
    </citation>
    <scope>NUCLEOTIDE SEQUENCE [LARGE SCALE GENOMIC DNA]</scope>
    <source>
        <strain evidence="8 9">BCRC 80649</strain>
    </source>
</reference>
<accession>A0A2S5SU49</accession>
<evidence type="ECO:0000256" key="4">
    <source>
        <dbReference type="ARBA" id="ARBA00022692"/>
    </source>
</evidence>
<feature type="transmembrane region" description="Helical" evidence="7">
    <location>
        <begin position="43"/>
        <end position="69"/>
    </location>
</feature>
<feature type="transmembrane region" description="Helical" evidence="7">
    <location>
        <begin position="153"/>
        <end position="177"/>
    </location>
</feature>
<evidence type="ECO:0000256" key="1">
    <source>
        <dbReference type="ARBA" id="ARBA00004651"/>
    </source>
</evidence>
<comment type="subcellular location">
    <subcellularLocation>
        <location evidence="1 7">Cell membrane</location>
        <topology evidence="1 7">Multi-pass membrane protein</topology>
    </subcellularLocation>
</comment>
<sequence>MNFPKQLLPSARVRLSELVRTLQDWPWLDTLRTLGQRFREDRLGLTAGSLTFTTLIALVPLFTVTLAVFTAFPMFGSFQAAVESYFIKTLVPEAIAKPVLTALTRFAANANRLGTAGLVVLVLTALSLMLTIDRTLNGIWRVRKPRPIAQRVLVYWAAATLGPLLLGVSLTLTSYAMTASRGLVGSLPAPVSFLFNTLEYFLMVAAFAGLFRYVPNTYVRWPHALAGGVFVATGFELAKAALAWYLGKVPTYSALYGTFATVPIFLIWLYLGWVVVLLGAVIAAYAPSLQMKVVRRPATPGHRFHLALMVLRELQLSRSQQAHGMSLEALSERLRTDPLQIEPLLEKLRALDWVGRLDEEGGARYVLLAEPDTTLAQPLVAELLLDPAPNLRGFWDKAGFGRMTLQELLE</sequence>